<organism evidence="1">
    <name type="scientific">marine sediment metagenome</name>
    <dbReference type="NCBI Taxonomy" id="412755"/>
    <lineage>
        <taxon>unclassified sequences</taxon>
        <taxon>metagenomes</taxon>
        <taxon>ecological metagenomes</taxon>
    </lineage>
</organism>
<proteinExistence type="predicted"/>
<gene>
    <name evidence="1" type="ORF">LCGC14_1467310</name>
</gene>
<dbReference type="AlphaFoldDB" id="A0A0F9JDG8"/>
<evidence type="ECO:0000313" key="1">
    <source>
        <dbReference type="EMBL" id="KKM67819.1"/>
    </source>
</evidence>
<name>A0A0F9JDG8_9ZZZZ</name>
<dbReference type="EMBL" id="LAZR01010281">
    <property type="protein sequence ID" value="KKM67819.1"/>
    <property type="molecule type" value="Genomic_DNA"/>
</dbReference>
<accession>A0A0F9JDG8</accession>
<sequence>LNKIDLSPIEIRDKLLYLPKLTEIPIIPKTKHPVITDYGGIKGETTKINTTITSIPKIVVKKKEKASIEVGLEQIISILQDYMKEKANSVSKITFAHTIKAVKEKLHINQSDDHWNEDIWTNAIAMGRDEGYRTTPKTIFFS</sequence>
<feature type="non-terminal residue" evidence="1">
    <location>
        <position position="1"/>
    </location>
</feature>
<comment type="caution">
    <text evidence="1">The sequence shown here is derived from an EMBL/GenBank/DDBJ whole genome shotgun (WGS) entry which is preliminary data.</text>
</comment>
<reference evidence="1" key="1">
    <citation type="journal article" date="2015" name="Nature">
        <title>Complex archaea that bridge the gap between prokaryotes and eukaryotes.</title>
        <authorList>
            <person name="Spang A."/>
            <person name="Saw J.H."/>
            <person name="Jorgensen S.L."/>
            <person name="Zaremba-Niedzwiedzka K."/>
            <person name="Martijn J."/>
            <person name="Lind A.E."/>
            <person name="van Eijk R."/>
            <person name="Schleper C."/>
            <person name="Guy L."/>
            <person name="Ettema T.J."/>
        </authorList>
    </citation>
    <scope>NUCLEOTIDE SEQUENCE</scope>
</reference>
<protein>
    <submittedName>
        <fullName evidence="1">Uncharacterized protein</fullName>
    </submittedName>
</protein>